<dbReference type="Pfam" id="PF03865">
    <property type="entry name" value="ShlB"/>
    <property type="match status" value="1"/>
</dbReference>
<feature type="signal peptide" evidence="4">
    <location>
        <begin position="1"/>
        <end position="24"/>
    </location>
</feature>
<dbReference type="EMBL" id="JSXC01000002">
    <property type="protein sequence ID" value="KHN56246.1"/>
    <property type="molecule type" value="Genomic_DNA"/>
</dbReference>
<keyword evidence="2" id="KW-0812">Transmembrane</keyword>
<dbReference type="InterPro" id="IPR027282">
    <property type="entry name" value="TPS"/>
</dbReference>
<reference evidence="8 9" key="1">
    <citation type="submission" date="2014-10" db="EMBL/GenBank/DDBJ databases">
        <title>Genome sequence of Pectobacterium carotovorum M022.</title>
        <authorList>
            <person name="Chan K.-G."/>
            <person name="Tan W.-S."/>
        </authorList>
    </citation>
    <scope>NUCLEOTIDE SEQUENCE [LARGE SCALE GENOMIC DNA]</scope>
    <source>
        <strain evidence="8 9">M022</strain>
    </source>
</reference>
<dbReference type="RefSeq" id="WP_039345080.1">
    <property type="nucleotide sequence ID" value="NZ_JSXC01000002.1"/>
</dbReference>
<dbReference type="GO" id="GO:0008320">
    <property type="term" value="F:protein transmembrane transporter activity"/>
    <property type="evidence" value="ECO:0007669"/>
    <property type="project" value="TreeGrafter"/>
</dbReference>
<keyword evidence="1" id="KW-1134">Transmembrane beta strand</keyword>
<evidence type="ECO:0000313" key="8">
    <source>
        <dbReference type="EMBL" id="KHN56246.1"/>
    </source>
</evidence>
<dbReference type="InterPro" id="IPR013686">
    <property type="entry name" value="Polypept-transport_assoc_ShlB"/>
</dbReference>
<keyword evidence="3" id="KW-0998">Cell outer membrane</keyword>
<keyword evidence="4" id="KW-0732">Signal</keyword>
<dbReference type="OrthoDB" id="290122at2"/>
<evidence type="ECO:0000259" key="5">
    <source>
        <dbReference type="Pfam" id="PF03865"/>
    </source>
</evidence>
<dbReference type="Gene3D" id="2.40.160.50">
    <property type="entry name" value="membrane protein fhac: a member of the omp85/tpsb transporter family"/>
    <property type="match status" value="1"/>
</dbReference>
<feature type="domain" description="Polypeptide-transport-associated ShlB-type" evidence="6">
    <location>
        <begin position="75"/>
        <end position="150"/>
    </location>
</feature>
<proteinExistence type="predicted"/>
<evidence type="ECO:0000259" key="7">
    <source>
        <dbReference type="Pfam" id="PF17287"/>
    </source>
</evidence>
<feature type="chain" id="PRO_5030684315" evidence="4">
    <location>
        <begin position="25"/>
        <end position="557"/>
    </location>
</feature>
<dbReference type="InterPro" id="IPR005565">
    <property type="entry name" value="Hemolysn_activator_HlyB_C"/>
</dbReference>
<feature type="domain" description="ShlB POTRA" evidence="7">
    <location>
        <begin position="151"/>
        <end position="203"/>
    </location>
</feature>
<dbReference type="PIRSF" id="PIRSF029745">
    <property type="entry name" value="FhaC"/>
    <property type="match status" value="1"/>
</dbReference>
<dbReference type="InterPro" id="IPR051544">
    <property type="entry name" value="TPS_OM_transporter"/>
</dbReference>
<organism evidence="8 9">
    <name type="scientific">Pectobacterium fontis</name>
    <dbReference type="NCBI Taxonomy" id="2558042"/>
    <lineage>
        <taxon>Bacteria</taxon>
        <taxon>Pseudomonadati</taxon>
        <taxon>Pseudomonadota</taxon>
        <taxon>Gammaproteobacteria</taxon>
        <taxon>Enterobacterales</taxon>
        <taxon>Pectobacteriaceae</taxon>
        <taxon>Pectobacterium</taxon>
    </lineage>
</organism>
<sequence length="557" mass="62336">MRGFFRLMTIMPALLSYTAFSAFSAQLNPADRIDIQQRQAEVIDQSQQQRDALLQLNQPQATANPSSASKAGHCFFIKEINYHNSSLLHEKDKDWLNENYINRCVNVNDINQLIHDVSNWYIERGYITSRAFITEQDLSSGVLQIDILEGRLESINVNNQSTWALKQVFPGLEGDILNLRDIEQGMEQLNRMPTQQVSIEIQPGNQPGYSIVNLTSKKQIPLTANISFDNSGQRSTGEQQLNGGLWADNVLGLADQWFINGGHSSAFRDSRNAESLQAGVSLPYGYWTLSYDYSQSRYRNDFINRDFLWHSTGDSQTHRATLSRVVFRNGDMKTSLSAGLSHRIGQNYLNDVLLQTSSRKLSSAIIGINHSQKLWGGLATFNPAYSRGTRWFGAESDDGKSDDALRAEFNKVTLAASYYYPIADNLHYLTNLYGQYSPQRLYGSEQVTLGGDTSVRGFKEQYLSGNRGGYWRNEVNWQAMQLPLLGTVTLTAAVDGGHLFSHQADSESAGTMWGGAVGVGIANQYLSQQVTVGWPLAHPDWLKPDSAVVYYRVGLSF</sequence>
<evidence type="ECO:0000256" key="2">
    <source>
        <dbReference type="ARBA" id="ARBA00022692"/>
    </source>
</evidence>
<dbReference type="PANTHER" id="PTHR34597">
    <property type="entry name" value="SLR1661 PROTEIN"/>
    <property type="match status" value="1"/>
</dbReference>
<dbReference type="GO" id="GO:0046819">
    <property type="term" value="P:protein secretion by the type V secretion system"/>
    <property type="evidence" value="ECO:0007669"/>
    <property type="project" value="TreeGrafter"/>
</dbReference>
<dbReference type="Pfam" id="PF17287">
    <property type="entry name" value="POTRA_3"/>
    <property type="match status" value="1"/>
</dbReference>
<evidence type="ECO:0000256" key="1">
    <source>
        <dbReference type="ARBA" id="ARBA00022452"/>
    </source>
</evidence>
<dbReference type="Gene3D" id="3.10.20.310">
    <property type="entry name" value="membrane protein fhac"/>
    <property type="match status" value="1"/>
</dbReference>
<feature type="domain" description="Haemolysin activator HlyB C-terminal" evidence="5">
    <location>
        <begin position="208"/>
        <end position="519"/>
    </location>
</feature>
<accession>A0A7V8IMG5</accession>
<protein>
    <submittedName>
        <fullName evidence="8">Hemolysin activator protein</fullName>
    </submittedName>
</protein>
<evidence type="ECO:0000313" key="9">
    <source>
        <dbReference type="Proteomes" id="UP000053038"/>
    </source>
</evidence>
<gene>
    <name evidence="8" type="ORF">OI69_01390</name>
</gene>
<evidence type="ECO:0000259" key="6">
    <source>
        <dbReference type="Pfam" id="PF08479"/>
    </source>
</evidence>
<keyword evidence="9" id="KW-1185">Reference proteome</keyword>
<dbReference type="Pfam" id="PF08479">
    <property type="entry name" value="POTRA_2"/>
    <property type="match status" value="1"/>
</dbReference>
<dbReference type="GO" id="GO:0098046">
    <property type="term" value="C:type V protein secretion system complex"/>
    <property type="evidence" value="ECO:0007669"/>
    <property type="project" value="TreeGrafter"/>
</dbReference>
<dbReference type="Proteomes" id="UP000053038">
    <property type="component" value="Unassembled WGS sequence"/>
</dbReference>
<dbReference type="AlphaFoldDB" id="A0A7V8IMG5"/>
<evidence type="ECO:0000256" key="3">
    <source>
        <dbReference type="ARBA" id="ARBA00023237"/>
    </source>
</evidence>
<dbReference type="PANTHER" id="PTHR34597:SF3">
    <property type="entry name" value="OUTER MEMBRANE TRANSPORTER CDIB"/>
    <property type="match status" value="1"/>
</dbReference>
<keyword evidence="1" id="KW-0472">Membrane</keyword>
<name>A0A7V8IMG5_9GAMM</name>
<evidence type="ECO:0000256" key="4">
    <source>
        <dbReference type="SAM" id="SignalP"/>
    </source>
</evidence>
<dbReference type="InterPro" id="IPR035251">
    <property type="entry name" value="ShlB_POTRA"/>
</dbReference>
<comment type="caution">
    <text evidence="8">The sequence shown here is derived from an EMBL/GenBank/DDBJ whole genome shotgun (WGS) entry which is preliminary data.</text>
</comment>